<evidence type="ECO:0000313" key="1">
    <source>
        <dbReference type="EMBL" id="TKW52200.1"/>
    </source>
</evidence>
<dbReference type="EMBL" id="PJEX01000254">
    <property type="protein sequence ID" value="TKW52200.1"/>
    <property type="molecule type" value="Genomic_DNA"/>
</dbReference>
<keyword evidence="2" id="KW-1185">Reference proteome</keyword>
<comment type="caution">
    <text evidence="1">The sequence shown here is derived from an EMBL/GenBank/DDBJ whole genome shotgun (WGS) entry which is preliminary data.</text>
</comment>
<proteinExistence type="predicted"/>
<dbReference type="AlphaFoldDB" id="A0A4U6X9C1"/>
<dbReference type="Proteomes" id="UP000310108">
    <property type="component" value="Unassembled WGS sequence"/>
</dbReference>
<gene>
    <name evidence="1" type="ORF">CTA1_9090</name>
</gene>
<dbReference type="STRING" id="1306861.A0A4U6X9C1"/>
<evidence type="ECO:0000313" key="2">
    <source>
        <dbReference type="Proteomes" id="UP000310108"/>
    </source>
</evidence>
<reference evidence="1 2" key="1">
    <citation type="journal article" date="2019" name="PLoS ONE">
        <title>Comparative genome analysis indicates high evolutionary potential of pathogenicity genes in Colletotrichum tanaceti.</title>
        <authorList>
            <person name="Lelwala R.V."/>
            <person name="Korhonen P.K."/>
            <person name="Young N.D."/>
            <person name="Scott J.B."/>
            <person name="Ades P.A."/>
            <person name="Gasser R.B."/>
            <person name="Taylor P.W.J."/>
        </authorList>
    </citation>
    <scope>NUCLEOTIDE SEQUENCE [LARGE SCALE GENOMIC DNA]</scope>
    <source>
        <strain evidence="1">BRIP57314</strain>
    </source>
</reference>
<accession>A0A4U6X9C1</accession>
<protein>
    <recommendedName>
        <fullName evidence="3">Heterokaryon incompatibility domain-containing protein</fullName>
    </recommendedName>
</protein>
<name>A0A4U6X9C1_9PEZI</name>
<evidence type="ECO:0008006" key="3">
    <source>
        <dbReference type="Google" id="ProtNLM"/>
    </source>
</evidence>
<organism evidence="1 2">
    <name type="scientific">Colletotrichum tanaceti</name>
    <dbReference type="NCBI Taxonomy" id="1306861"/>
    <lineage>
        <taxon>Eukaryota</taxon>
        <taxon>Fungi</taxon>
        <taxon>Dikarya</taxon>
        <taxon>Ascomycota</taxon>
        <taxon>Pezizomycotina</taxon>
        <taxon>Sordariomycetes</taxon>
        <taxon>Hypocreomycetidae</taxon>
        <taxon>Glomerellales</taxon>
        <taxon>Glomerellaceae</taxon>
        <taxon>Colletotrichum</taxon>
        <taxon>Colletotrichum destructivum species complex</taxon>
    </lineage>
</organism>
<sequence>MQLCCSDNNLGSYPARTPTRLIDVSLKGWETVRLLKTGSSQQGEATFKDAIRVTQECNAAFLGDARFPNVATSSSKGSQIQLYKSLYTRYSQLQFSNIRNRPIAIARLEQRLVCAFDTEGGYSVFKRYFGRGLLWRRDLDDLQTALERIDFAPTHRQQRQQQQQRLRSFRVPSWSWMAYKGSITFIDLPFDAVLWETDDIKSPWYYPPRNGSGRSWLSASSDSSQSELVGVARDFVELVRDDGRIVYDGGERPRDVALKCVVVRSRKSEVAAKSYVLVIALKSHGEGGAAYERVGVGAIPGSWIVTGQPGLEVRIV</sequence>